<name>A0A9W5ZZW1_ASPNG</name>
<dbReference type="InterPro" id="IPR036188">
    <property type="entry name" value="FAD/NAD-bd_sf"/>
</dbReference>
<evidence type="ECO:0008006" key="3">
    <source>
        <dbReference type="Google" id="ProtNLM"/>
    </source>
</evidence>
<dbReference type="AlphaFoldDB" id="A0A9W5ZZW1"/>
<dbReference type="Proteomes" id="UP001144191">
    <property type="component" value="Unassembled WGS sequence"/>
</dbReference>
<sequence>MPDRSYRVYMGLEVPPTFTRPGGEADITDPEKARDAVLQHYAEWAPHLRAFVEAAENCWRPWPLHRLDLDIIIDGHPSWTRVPEMTLLGDAAHLGATNGEGVEIAIGNHQADEDTAAVDRAIVAYEADTRAHR</sequence>
<protein>
    <recommendedName>
        <fullName evidence="3">FAD-binding domain-containing protein</fullName>
    </recommendedName>
</protein>
<proteinExistence type="predicted"/>
<reference evidence="1" key="1">
    <citation type="submission" date="2022-07" db="EMBL/GenBank/DDBJ databases">
        <title>Taxonomy of Aspergillus series Nigri: significant species reduction supported by multi-species coalescent approaches.</title>
        <authorList>
            <person name="Bian C."/>
            <person name="Kusuya Y."/>
            <person name="Sklenar F."/>
            <person name="D'hooge E."/>
            <person name="Yaguchi T."/>
            <person name="Takahashi H."/>
            <person name="Hubka V."/>
        </authorList>
    </citation>
    <scope>NUCLEOTIDE SEQUENCE</scope>
    <source>
        <strain evidence="1">IFM 63604</strain>
    </source>
</reference>
<accession>A0A9W5ZZW1</accession>
<evidence type="ECO:0000313" key="1">
    <source>
        <dbReference type="EMBL" id="GLA47657.1"/>
    </source>
</evidence>
<organism evidence="1 2">
    <name type="scientific">Aspergillus niger</name>
    <dbReference type="NCBI Taxonomy" id="5061"/>
    <lineage>
        <taxon>Eukaryota</taxon>
        <taxon>Fungi</taxon>
        <taxon>Dikarya</taxon>
        <taxon>Ascomycota</taxon>
        <taxon>Pezizomycotina</taxon>
        <taxon>Eurotiomycetes</taxon>
        <taxon>Eurotiomycetidae</taxon>
        <taxon>Eurotiales</taxon>
        <taxon>Aspergillaceae</taxon>
        <taxon>Aspergillus</taxon>
        <taxon>Aspergillus subgen. Circumdati</taxon>
    </lineage>
</organism>
<dbReference type="Gene3D" id="3.50.50.60">
    <property type="entry name" value="FAD/NAD(P)-binding domain"/>
    <property type="match status" value="1"/>
</dbReference>
<comment type="caution">
    <text evidence="1">The sequence shown here is derived from an EMBL/GenBank/DDBJ whole genome shotgun (WGS) entry which is preliminary data.</text>
</comment>
<dbReference type="EMBL" id="BRPB01000015">
    <property type="protein sequence ID" value="GLA47657.1"/>
    <property type="molecule type" value="Genomic_DNA"/>
</dbReference>
<evidence type="ECO:0000313" key="2">
    <source>
        <dbReference type="Proteomes" id="UP001144191"/>
    </source>
</evidence>
<gene>
    <name evidence="1" type="ORF">AnigIFM63604_002466</name>
</gene>